<dbReference type="InterPro" id="IPR020901">
    <property type="entry name" value="Prtase_inh_Kunz-CS"/>
</dbReference>
<feature type="chain" id="PRO_5047517992" evidence="4">
    <location>
        <begin position="19"/>
        <end position="90"/>
    </location>
</feature>
<dbReference type="PANTHER" id="PTHR10083:SF374">
    <property type="entry name" value="BPTI_KUNITZ INHIBITOR DOMAIN-CONTAINING PROTEIN"/>
    <property type="match status" value="1"/>
</dbReference>
<gene>
    <name evidence="7" type="primary">LOC108558812</name>
</gene>
<accession>A0ABM1M9T2</accession>
<evidence type="ECO:0000256" key="3">
    <source>
        <dbReference type="ARBA" id="ARBA00023157"/>
    </source>
</evidence>
<evidence type="ECO:0000313" key="6">
    <source>
        <dbReference type="Proteomes" id="UP000695000"/>
    </source>
</evidence>
<evidence type="ECO:0000256" key="4">
    <source>
        <dbReference type="SAM" id="SignalP"/>
    </source>
</evidence>
<evidence type="ECO:0000256" key="2">
    <source>
        <dbReference type="ARBA" id="ARBA00022900"/>
    </source>
</evidence>
<protein>
    <submittedName>
        <fullName evidence="7">Hemolymph trypsin inhibitor A-like</fullName>
    </submittedName>
</protein>
<feature type="signal peptide" evidence="4">
    <location>
        <begin position="1"/>
        <end position="18"/>
    </location>
</feature>
<dbReference type="Gene3D" id="4.10.410.10">
    <property type="entry name" value="Pancreatic trypsin inhibitor Kunitz domain"/>
    <property type="match status" value="1"/>
</dbReference>
<reference evidence="7" key="1">
    <citation type="submission" date="2025-08" db="UniProtKB">
        <authorList>
            <consortium name="RefSeq"/>
        </authorList>
    </citation>
    <scope>IDENTIFICATION</scope>
    <source>
        <tissue evidence="7">Whole Larva</tissue>
    </source>
</reference>
<feature type="domain" description="BPTI/Kunitz inhibitor" evidence="5">
    <location>
        <begin position="36"/>
        <end position="86"/>
    </location>
</feature>
<keyword evidence="1" id="KW-0646">Protease inhibitor</keyword>
<keyword evidence="2" id="KW-0722">Serine protease inhibitor</keyword>
<dbReference type="PROSITE" id="PS00280">
    <property type="entry name" value="BPTI_KUNITZ_1"/>
    <property type="match status" value="1"/>
</dbReference>
<dbReference type="SMART" id="SM00131">
    <property type="entry name" value="KU"/>
    <property type="match status" value="1"/>
</dbReference>
<dbReference type="Proteomes" id="UP000695000">
    <property type="component" value="Unplaced"/>
</dbReference>
<dbReference type="RefSeq" id="XP_017771332.1">
    <property type="nucleotide sequence ID" value="XM_017915843.1"/>
</dbReference>
<evidence type="ECO:0000256" key="1">
    <source>
        <dbReference type="ARBA" id="ARBA00022690"/>
    </source>
</evidence>
<dbReference type="Pfam" id="PF00014">
    <property type="entry name" value="Kunitz_BPTI"/>
    <property type="match status" value="1"/>
</dbReference>
<proteinExistence type="predicted"/>
<evidence type="ECO:0000259" key="5">
    <source>
        <dbReference type="PROSITE" id="PS50279"/>
    </source>
</evidence>
<dbReference type="InterPro" id="IPR036880">
    <property type="entry name" value="Kunitz_BPTI_sf"/>
</dbReference>
<dbReference type="PROSITE" id="PS50279">
    <property type="entry name" value="BPTI_KUNITZ_2"/>
    <property type="match status" value="1"/>
</dbReference>
<keyword evidence="3" id="KW-1015">Disulfide bond</keyword>
<dbReference type="GeneID" id="108558812"/>
<evidence type="ECO:0000313" key="7">
    <source>
        <dbReference type="RefSeq" id="XP_017771332.1"/>
    </source>
</evidence>
<name>A0ABM1M9T2_NICVS</name>
<organism evidence="6 7">
    <name type="scientific">Nicrophorus vespilloides</name>
    <name type="common">Boreal carrion beetle</name>
    <dbReference type="NCBI Taxonomy" id="110193"/>
    <lineage>
        <taxon>Eukaryota</taxon>
        <taxon>Metazoa</taxon>
        <taxon>Ecdysozoa</taxon>
        <taxon>Arthropoda</taxon>
        <taxon>Hexapoda</taxon>
        <taxon>Insecta</taxon>
        <taxon>Pterygota</taxon>
        <taxon>Neoptera</taxon>
        <taxon>Endopterygota</taxon>
        <taxon>Coleoptera</taxon>
        <taxon>Polyphaga</taxon>
        <taxon>Staphyliniformia</taxon>
        <taxon>Silphidae</taxon>
        <taxon>Nicrophorinae</taxon>
        <taxon>Nicrophorus</taxon>
    </lineage>
</organism>
<dbReference type="PANTHER" id="PTHR10083">
    <property type="entry name" value="KUNITZ-TYPE PROTEASE INHIBITOR-RELATED"/>
    <property type="match status" value="1"/>
</dbReference>
<keyword evidence="6" id="KW-1185">Reference proteome</keyword>
<dbReference type="SUPFAM" id="SSF57362">
    <property type="entry name" value="BPTI-like"/>
    <property type="match status" value="1"/>
</dbReference>
<keyword evidence="4" id="KW-0732">Signal</keyword>
<sequence length="90" mass="10188">MSLKFVFVLLLIVGIATSRPNNNIEVPESVDLGTKCKLPAYKGHCRALIPRWRYDPETQSCKEFKYGGCNGNGNNFFTYEMCMETCEGIQ</sequence>
<dbReference type="PRINTS" id="PR00759">
    <property type="entry name" value="BASICPTASE"/>
</dbReference>
<dbReference type="InterPro" id="IPR050098">
    <property type="entry name" value="TFPI/VKTCI-like"/>
</dbReference>
<dbReference type="InterPro" id="IPR002223">
    <property type="entry name" value="Kunitz_BPTI"/>
</dbReference>